<proteinExistence type="predicted"/>
<sequence>MNVSTVRPLEKGTFGTAFLILPLYRFPYTEQQFVLKVRHTIERPNLAISNYIMS</sequence>
<name>F0WD54_9STRA</name>
<dbReference type="EMBL" id="FR824109">
    <property type="protein sequence ID" value="CCA19126.1"/>
    <property type="molecule type" value="Genomic_DNA"/>
</dbReference>
<reference evidence="1" key="1">
    <citation type="journal article" date="2011" name="PLoS Biol.">
        <title>Gene gain and loss during evolution of obligate parasitism in the white rust pathogen of Arabidopsis thaliana.</title>
        <authorList>
            <person name="Kemen E."/>
            <person name="Gardiner A."/>
            <person name="Schultz-Larsen T."/>
            <person name="Kemen A.C."/>
            <person name="Balmuth A.L."/>
            <person name="Robert-Seilaniantz A."/>
            <person name="Bailey K."/>
            <person name="Holub E."/>
            <person name="Studholme D.J."/>
            <person name="Maclean D."/>
            <person name="Jones J.D."/>
        </authorList>
    </citation>
    <scope>NUCLEOTIDE SEQUENCE</scope>
</reference>
<evidence type="ECO:0000313" key="1">
    <source>
        <dbReference type="EMBL" id="CCA19126.1"/>
    </source>
</evidence>
<dbReference type="AlphaFoldDB" id="F0WD54"/>
<dbReference type="HOGENOM" id="CLU_3054330_0_0_1"/>
<gene>
    <name evidence="1" type="primary">AlNc14C64G4574</name>
    <name evidence="1" type="ORF">ALNC14_052690</name>
</gene>
<accession>F0WD54</accession>
<organism evidence="1">
    <name type="scientific">Albugo laibachii Nc14</name>
    <dbReference type="NCBI Taxonomy" id="890382"/>
    <lineage>
        <taxon>Eukaryota</taxon>
        <taxon>Sar</taxon>
        <taxon>Stramenopiles</taxon>
        <taxon>Oomycota</taxon>
        <taxon>Peronosporomycetes</taxon>
        <taxon>Albuginales</taxon>
        <taxon>Albuginaceae</taxon>
        <taxon>Albugo</taxon>
    </lineage>
</organism>
<protein>
    <submittedName>
        <fullName evidence="1">AlNc14C64G4574 protein</fullName>
    </submittedName>
</protein>
<reference evidence="1" key="2">
    <citation type="submission" date="2011-02" db="EMBL/GenBank/DDBJ databases">
        <authorList>
            <person name="MacLean D."/>
        </authorList>
    </citation>
    <scope>NUCLEOTIDE SEQUENCE</scope>
</reference>